<comment type="caution">
    <text evidence="13">The sequence shown here is derived from an EMBL/GenBank/DDBJ whole genome shotgun (WGS) entry which is preliminary data.</text>
</comment>
<evidence type="ECO:0000256" key="9">
    <source>
        <dbReference type="PIRSR" id="PIRSR000429-1"/>
    </source>
</evidence>
<feature type="active site" description="Acyl-thioester intermediate" evidence="9">
    <location>
        <position position="91"/>
    </location>
</feature>
<dbReference type="InterPro" id="IPR020610">
    <property type="entry name" value="Thiolase_AS"/>
</dbReference>
<gene>
    <name evidence="13" type="ORF">BMF97_02970</name>
</gene>
<keyword evidence="5" id="KW-0479">Metal-binding</keyword>
<evidence type="ECO:0000313" key="13">
    <source>
        <dbReference type="EMBL" id="OOH97598.1"/>
    </source>
</evidence>
<dbReference type="FunFam" id="3.40.47.10:FF:000007">
    <property type="entry name" value="acetyl-CoA acetyltransferase, mitochondrial"/>
    <property type="match status" value="1"/>
</dbReference>
<evidence type="ECO:0000256" key="3">
    <source>
        <dbReference type="ARBA" id="ARBA00012705"/>
    </source>
</evidence>
<evidence type="ECO:0000256" key="10">
    <source>
        <dbReference type="RuleBase" id="RU003557"/>
    </source>
</evidence>
<dbReference type="Proteomes" id="UP000188947">
    <property type="component" value="Unassembled WGS sequence"/>
</dbReference>
<dbReference type="NCBIfam" id="TIGR01930">
    <property type="entry name" value="AcCoA-C-Actrans"/>
    <property type="match status" value="1"/>
</dbReference>
<evidence type="ECO:0000256" key="8">
    <source>
        <dbReference type="ARBA" id="ARBA00023315"/>
    </source>
</evidence>
<dbReference type="InterPro" id="IPR016039">
    <property type="entry name" value="Thiolase-like"/>
</dbReference>
<dbReference type="OrthoDB" id="9764892at2"/>
<dbReference type="EMBL" id="MPOG01000003">
    <property type="protein sequence ID" value="OOH97598.1"/>
    <property type="molecule type" value="Genomic_DNA"/>
</dbReference>
<name>A0A1T3I1C3_ELIME</name>
<evidence type="ECO:0000313" key="14">
    <source>
        <dbReference type="Proteomes" id="UP000188947"/>
    </source>
</evidence>
<dbReference type="SUPFAM" id="SSF53901">
    <property type="entry name" value="Thiolase-like"/>
    <property type="match status" value="2"/>
</dbReference>
<evidence type="ECO:0000256" key="5">
    <source>
        <dbReference type="ARBA" id="ARBA00022723"/>
    </source>
</evidence>
<evidence type="ECO:0000256" key="7">
    <source>
        <dbReference type="ARBA" id="ARBA00022958"/>
    </source>
</evidence>
<dbReference type="CDD" id="cd00751">
    <property type="entry name" value="thiolase"/>
    <property type="match status" value="1"/>
</dbReference>
<dbReference type="GO" id="GO:0003985">
    <property type="term" value="F:acetyl-CoA C-acetyltransferase activity"/>
    <property type="evidence" value="ECO:0007669"/>
    <property type="project" value="UniProtKB-EC"/>
</dbReference>
<dbReference type="eggNOG" id="COG0183">
    <property type="taxonomic scope" value="Bacteria"/>
</dbReference>
<feature type="active site" description="Proton acceptor" evidence="9">
    <location>
        <position position="379"/>
    </location>
</feature>
<dbReference type="Pfam" id="PF02803">
    <property type="entry name" value="Thiolase_C"/>
    <property type="match status" value="1"/>
</dbReference>
<dbReference type="PIRSF" id="PIRSF000429">
    <property type="entry name" value="Ac-CoA_Ac_transf"/>
    <property type="match status" value="1"/>
</dbReference>
<proteinExistence type="inferred from homology"/>
<comment type="similarity">
    <text evidence="1 10">Belongs to the thiolase-like superfamily. Thiolase family.</text>
</comment>
<accession>A0A1T3I1C3</accession>
<keyword evidence="14" id="KW-1185">Reference proteome</keyword>
<evidence type="ECO:0000256" key="1">
    <source>
        <dbReference type="ARBA" id="ARBA00010982"/>
    </source>
</evidence>
<feature type="domain" description="Thiolase C-terminal" evidence="12">
    <location>
        <begin position="270"/>
        <end position="392"/>
    </location>
</feature>
<dbReference type="PROSITE" id="PS00099">
    <property type="entry name" value="THIOLASE_3"/>
    <property type="match status" value="1"/>
</dbReference>
<dbReference type="GO" id="GO:0046872">
    <property type="term" value="F:metal ion binding"/>
    <property type="evidence" value="ECO:0007669"/>
    <property type="project" value="UniProtKB-KW"/>
</dbReference>
<keyword evidence="7" id="KW-0630">Potassium</keyword>
<organism evidence="13 14">
    <name type="scientific">Elizabethkingia meningoseptica</name>
    <name type="common">Chryseobacterium meningosepticum</name>
    <dbReference type="NCBI Taxonomy" id="238"/>
    <lineage>
        <taxon>Bacteria</taxon>
        <taxon>Pseudomonadati</taxon>
        <taxon>Bacteroidota</taxon>
        <taxon>Flavobacteriia</taxon>
        <taxon>Flavobacteriales</taxon>
        <taxon>Weeksellaceae</taxon>
        <taxon>Elizabethkingia</taxon>
    </lineage>
</organism>
<dbReference type="Gene3D" id="3.40.47.10">
    <property type="match status" value="1"/>
</dbReference>
<dbReference type="InterPro" id="IPR020617">
    <property type="entry name" value="Thiolase_C"/>
</dbReference>
<dbReference type="InterPro" id="IPR020613">
    <property type="entry name" value="Thiolase_CS"/>
</dbReference>
<evidence type="ECO:0000259" key="11">
    <source>
        <dbReference type="Pfam" id="PF00108"/>
    </source>
</evidence>
<feature type="domain" description="Thiolase N-terminal" evidence="11">
    <location>
        <begin position="7"/>
        <end position="263"/>
    </location>
</feature>
<evidence type="ECO:0000256" key="6">
    <source>
        <dbReference type="ARBA" id="ARBA00022946"/>
    </source>
</evidence>
<dbReference type="RefSeq" id="WP_070905307.1">
    <property type="nucleotide sequence ID" value="NZ_CP016378.1"/>
</dbReference>
<sequence>MNDMKNVFIVAAKRTPIGGLLGSLASYTATQLGVAVIKAVYDELQIPQSATDSVYLGNVLSAGVGQSPARQAARFAGIPDDKDATTINKVCAAGMKAAITGAQQIQLGIDEVVLTGGMESMSNVPHYVSMRNGQKLGNAVLTDGMIKDGLWDVYHDFHMGNAAEIGIRHFNFTREELDDYALQSYLRAQQATENGKFKNEIVPVSIQGKKEISVCETDEDIFKVIPEKIAKLPPVFEKEGLLTAANSSNLNDGAAVLLLASEEAVHKYQLKPLAQIIGYADAAQAPEWFTTSPAIAIPKALKQAGLQLKDIDYFEINEAYASVILSMKELLGIPLDRTNIYGGAVAMGHPIGASGARILVTLTHVLQQENAEYGVAAICNGGGGASAVVIKRI</sequence>
<keyword evidence="8 10" id="KW-0012">Acyltransferase</keyword>
<protein>
    <recommendedName>
        <fullName evidence="3">acetyl-CoA C-acetyltransferase</fullName>
        <ecNumber evidence="3">2.3.1.9</ecNumber>
    </recommendedName>
</protein>
<dbReference type="AlphaFoldDB" id="A0A1T3I1C3"/>
<dbReference type="STRING" id="238.BBD35_01165"/>
<keyword evidence="4 10" id="KW-0808">Transferase</keyword>
<comment type="subunit">
    <text evidence="2">Homotetramer.</text>
</comment>
<evidence type="ECO:0000256" key="4">
    <source>
        <dbReference type="ARBA" id="ARBA00022679"/>
    </source>
</evidence>
<dbReference type="Pfam" id="PF00108">
    <property type="entry name" value="Thiolase_N"/>
    <property type="match status" value="1"/>
</dbReference>
<dbReference type="PANTHER" id="PTHR18919:SF156">
    <property type="entry name" value="ACETYL-COA ACETYLTRANSFERASE, MITOCHONDRIAL"/>
    <property type="match status" value="1"/>
</dbReference>
<evidence type="ECO:0000259" key="12">
    <source>
        <dbReference type="Pfam" id="PF02803"/>
    </source>
</evidence>
<dbReference type="GO" id="GO:0006635">
    <property type="term" value="P:fatty acid beta-oxidation"/>
    <property type="evidence" value="ECO:0007669"/>
    <property type="project" value="TreeGrafter"/>
</dbReference>
<feature type="active site" description="Proton acceptor" evidence="9">
    <location>
        <position position="349"/>
    </location>
</feature>
<dbReference type="InterPro" id="IPR002155">
    <property type="entry name" value="Thiolase"/>
</dbReference>
<reference evidence="13 14" key="1">
    <citation type="submission" date="2016-11" db="EMBL/GenBank/DDBJ databases">
        <title>Genome sequence and comparative genomic analysis of clinical strain Elizabethkingia meningoseptica 61421 PRCM.</title>
        <authorList>
            <person name="Wang M."/>
            <person name="Hu S."/>
            <person name="Cao L."/>
            <person name="Jiang T."/>
            <person name="Zhou Y."/>
            <person name="Ming D."/>
        </authorList>
    </citation>
    <scope>NUCLEOTIDE SEQUENCE [LARGE SCALE GENOMIC DNA]</scope>
    <source>
        <strain evidence="13 14">61421 PRCM</strain>
    </source>
</reference>
<dbReference type="InterPro" id="IPR020616">
    <property type="entry name" value="Thiolase_N"/>
</dbReference>
<dbReference type="PANTHER" id="PTHR18919">
    <property type="entry name" value="ACETYL-COA C-ACYLTRANSFERASE"/>
    <property type="match status" value="1"/>
</dbReference>
<dbReference type="PROSITE" id="PS00737">
    <property type="entry name" value="THIOLASE_2"/>
    <property type="match status" value="1"/>
</dbReference>
<keyword evidence="6" id="KW-0809">Transit peptide</keyword>
<dbReference type="EC" id="2.3.1.9" evidence="3"/>
<evidence type="ECO:0000256" key="2">
    <source>
        <dbReference type="ARBA" id="ARBA00011881"/>
    </source>
</evidence>